<dbReference type="Pfam" id="PF02567">
    <property type="entry name" value="PhzC-PhzF"/>
    <property type="match status" value="1"/>
</dbReference>
<sequence>MPRIIHVDVFAPRTGTGNPLAVVLDAGGLDDTQMQAIAHWLNLAETTFVLPATQAEADYRVRIFTTRTEIAFAGHPSLGTAHALIDAGLRPKRDGVLMQECHAGLLPLRLRPERAGNAYSVRVPSSKLVRFAEAGDALFKPVLPAAQWTELKPALVEGGRRWWLAELRDEAAVRGFVPDSYAIAALARETGSLGLCVFARREPPQSGLVVRAFPLGVGIAEDPASGAANAAIAAFLHETGQLQGLGRRYTVSQGREIGRDAVLSLEIDDAGEVWVGGDCRTVIRGELDWRT</sequence>
<dbReference type="AlphaFoldDB" id="A0A917CF58"/>
<name>A0A917CF58_9GAMM</name>
<proteinExistence type="inferred from homology"/>
<feature type="active site" evidence="2">
    <location>
        <position position="45"/>
    </location>
</feature>
<dbReference type="NCBIfam" id="TIGR00654">
    <property type="entry name" value="PhzF_family"/>
    <property type="match status" value="1"/>
</dbReference>
<dbReference type="PIRSF" id="PIRSF016184">
    <property type="entry name" value="PhzC_PhzF"/>
    <property type="match status" value="1"/>
</dbReference>
<comment type="similarity">
    <text evidence="1">Belongs to the PhzF family.</text>
</comment>
<protein>
    <recommendedName>
        <fullName evidence="5">PhzF family phenazine biosynthesis protein</fullName>
    </recommendedName>
</protein>
<evidence type="ECO:0000256" key="1">
    <source>
        <dbReference type="ARBA" id="ARBA00008270"/>
    </source>
</evidence>
<dbReference type="InterPro" id="IPR003719">
    <property type="entry name" value="Phenazine_PhzF-like"/>
</dbReference>
<reference evidence="3" key="2">
    <citation type="submission" date="2020-09" db="EMBL/GenBank/DDBJ databases">
        <authorList>
            <person name="Sun Q."/>
            <person name="Zhou Y."/>
        </authorList>
    </citation>
    <scope>NUCLEOTIDE SEQUENCE</scope>
    <source>
        <strain evidence="3">CGMCC 1.12726</strain>
    </source>
</reference>
<dbReference type="EMBL" id="BMFO01000001">
    <property type="protein sequence ID" value="GGF85925.1"/>
    <property type="molecule type" value="Genomic_DNA"/>
</dbReference>
<evidence type="ECO:0000313" key="4">
    <source>
        <dbReference type="Proteomes" id="UP000632858"/>
    </source>
</evidence>
<dbReference type="Proteomes" id="UP000632858">
    <property type="component" value="Unassembled WGS sequence"/>
</dbReference>
<evidence type="ECO:0000256" key="2">
    <source>
        <dbReference type="PIRSR" id="PIRSR016184-1"/>
    </source>
</evidence>
<dbReference type="SUPFAM" id="SSF54506">
    <property type="entry name" value="Diaminopimelate epimerase-like"/>
    <property type="match status" value="1"/>
</dbReference>
<evidence type="ECO:0000313" key="3">
    <source>
        <dbReference type="EMBL" id="GGF85925.1"/>
    </source>
</evidence>
<keyword evidence="4" id="KW-1185">Reference proteome</keyword>
<evidence type="ECO:0008006" key="5">
    <source>
        <dbReference type="Google" id="ProtNLM"/>
    </source>
</evidence>
<dbReference type="PANTHER" id="PTHR13774:SF32">
    <property type="entry name" value="ANTISENSE-ENHANCING SEQUENCE 1"/>
    <property type="match status" value="1"/>
</dbReference>
<dbReference type="GO" id="GO:0016853">
    <property type="term" value="F:isomerase activity"/>
    <property type="evidence" value="ECO:0007669"/>
    <property type="project" value="TreeGrafter"/>
</dbReference>
<dbReference type="GO" id="GO:0005737">
    <property type="term" value="C:cytoplasm"/>
    <property type="evidence" value="ECO:0007669"/>
    <property type="project" value="TreeGrafter"/>
</dbReference>
<dbReference type="Gene3D" id="3.10.310.10">
    <property type="entry name" value="Diaminopimelate Epimerase, Chain A, domain 1"/>
    <property type="match status" value="2"/>
</dbReference>
<reference evidence="3" key="1">
    <citation type="journal article" date="2014" name="Int. J. Syst. Evol. Microbiol.">
        <title>Complete genome sequence of Corynebacterium casei LMG S-19264T (=DSM 44701T), isolated from a smear-ripened cheese.</title>
        <authorList>
            <consortium name="US DOE Joint Genome Institute (JGI-PGF)"/>
            <person name="Walter F."/>
            <person name="Albersmeier A."/>
            <person name="Kalinowski J."/>
            <person name="Ruckert C."/>
        </authorList>
    </citation>
    <scope>NUCLEOTIDE SEQUENCE</scope>
    <source>
        <strain evidence="3">CGMCC 1.12726</strain>
    </source>
</reference>
<organism evidence="3 4">
    <name type="scientific">Arenimonas maotaiensis</name>
    <dbReference type="NCBI Taxonomy" id="1446479"/>
    <lineage>
        <taxon>Bacteria</taxon>
        <taxon>Pseudomonadati</taxon>
        <taxon>Pseudomonadota</taxon>
        <taxon>Gammaproteobacteria</taxon>
        <taxon>Lysobacterales</taxon>
        <taxon>Lysobacteraceae</taxon>
        <taxon>Arenimonas</taxon>
    </lineage>
</organism>
<comment type="caution">
    <text evidence="3">The sequence shown here is derived from an EMBL/GenBank/DDBJ whole genome shotgun (WGS) entry which is preliminary data.</text>
</comment>
<gene>
    <name evidence="3" type="ORF">GCM10010960_04970</name>
</gene>
<dbReference type="RefSeq" id="WP_188447395.1">
    <property type="nucleotide sequence ID" value="NZ_BMFO01000001.1"/>
</dbReference>
<accession>A0A917CF58</accession>
<dbReference type="PANTHER" id="PTHR13774">
    <property type="entry name" value="PHENAZINE BIOSYNTHESIS PROTEIN"/>
    <property type="match status" value="1"/>
</dbReference>